<comment type="caution">
    <text evidence="2">The sequence shown here is derived from an EMBL/GenBank/DDBJ whole genome shotgun (WGS) entry which is preliminary data.</text>
</comment>
<evidence type="ECO:0000313" key="3">
    <source>
        <dbReference type="Proteomes" id="UP000632138"/>
    </source>
</evidence>
<proteinExistence type="predicted"/>
<dbReference type="EMBL" id="JAENHP010000049">
    <property type="protein sequence ID" value="MBM2623878.1"/>
    <property type="molecule type" value="Genomic_DNA"/>
</dbReference>
<protein>
    <submittedName>
        <fullName evidence="2">Helix-turn-helix transcriptional regulator</fullName>
    </submittedName>
</protein>
<sequence length="86" mass="9439">MHDLGVDYGGTATVEALKGMISKWETGRKVPNQANRHLLAETLGLTVTSLGLSVDPDYVWRKTMGRSSAQAGSWHVRETRRSIEVG</sequence>
<feature type="domain" description="HTH cro/C1-type" evidence="1">
    <location>
        <begin position="18"/>
        <end position="50"/>
    </location>
</feature>
<accession>A0ABS2AVH2</accession>
<dbReference type="CDD" id="cd00093">
    <property type="entry name" value="HTH_XRE"/>
    <property type="match status" value="1"/>
</dbReference>
<dbReference type="Proteomes" id="UP000632138">
    <property type="component" value="Unassembled WGS sequence"/>
</dbReference>
<evidence type="ECO:0000259" key="1">
    <source>
        <dbReference type="PROSITE" id="PS50943"/>
    </source>
</evidence>
<gene>
    <name evidence="2" type="ORF">JIG36_51155</name>
</gene>
<name>A0ABS2AVH2_9ACTN</name>
<dbReference type="InterPro" id="IPR001387">
    <property type="entry name" value="Cro/C1-type_HTH"/>
</dbReference>
<reference evidence="2 3" key="1">
    <citation type="submission" date="2021-01" db="EMBL/GenBank/DDBJ databases">
        <title>Actinoplanes sp. nov. LDG1-06 isolated from lichen.</title>
        <authorList>
            <person name="Saeng-In P."/>
            <person name="Phongsopitanun W."/>
            <person name="Kanchanasin P."/>
            <person name="Yuki M."/>
            <person name="Kudo T."/>
            <person name="Ohkuma M."/>
            <person name="Tanasupawat S."/>
        </authorList>
    </citation>
    <scope>NUCLEOTIDE SEQUENCE [LARGE SCALE GENOMIC DNA]</scope>
    <source>
        <strain evidence="2 3">LDG1-06</strain>
    </source>
</reference>
<dbReference type="PROSITE" id="PS50943">
    <property type="entry name" value="HTH_CROC1"/>
    <property type="match status" value="1"/>
</dbReference>
<evidence type="ECO:0000313" key="2">
    <source>
        <dbReference type="EMBL" id="MBM2623878.1"/>
    </source>
</evidence>
<keyword evidence="3" id="KW-1185">Reference proteome</keyword>
<dbReference type="RefSeq" id="WP_203384228.1">
    <property type="nucleotide sequence ID" value="NZ_JAENHP010000049.1"/>
</dbReference>
<organism evidence="2 3">
    <name type="scientific">Paractinoplanes ovalisporus</name>
    <dbReference type="NCBI Taxonomy" id="2810368"/>
    <lineage>
        <taxon>Bacteria</taxon>
        <taxon>Bacillati</taxon>
        <taxon>Actinomycetota</taxon>
        <taxon>Actinomycetes</taxon>
        <taxon>Micromonosporales</taxon>
        <taxon>Micromonosporaceae</taxon>
        <taxon>Paractinoplanes</taxon>
    </lineage>
</organism>